<dbReference type="InterPro" id="IPR005149">
    <property type="entry name" value="Tscrpt_reg_PadR_N"/>
</dbReference>
<name>A0A0F9PTZ0_9ZZZZ</name>
<feature type="domain" description="Transcription regulator PadR N-terminal" evidence="1">
    <location>
        <begin position="46"/>
        <end position="115"/>
    </location>
</feature>
<gene>
    <name evidence="2" type="ORF">LCGC14_0801920</name>
</gene>
<dbReference type="PANTHER" id="PTHR33169:SF14">
    <property type="entry name" value="TRANSCRIPTIONAL REGULATOR RV3488"/>
    <property type="match status" value="1"/>
</dbReference>
<dbReference type="Gene3D" id="1.10.10.10">
    <property type="entry name" value="Winged helix-like DNA-binding domain superfamily/Winged helix DNA-binding domain"/>
    <property type="match status" value="1"/>
</dbReference>
<evidence type="ECO:0000313" key="2">
    <source>
        <dbReference type="EMBL" id="KKN33619.1"/>
    </source>
</evidence>
<comment type="caution">
    <text evidence="2">The sequence shown here is derived from an EMBL/GenBank/DDBJ whole genome shotgun (WGS) entry which is preliminary data.</text>
</comment>
<dbReference type="AlphaFoldDB" id="A0A0F9PTZ0"/>
<organism evidence="2">
    <name type="scientific">marine sediment metagenome</name>
    <dbReference type="NCBI Taxonomy" id="412755"/>
    <lineage>
        <taxon>unclassified sequences</taxon>
        <taxon>metagenomes</taxon>
        <taxon>ecological metagenomes</taxon>
    </lineage>
</organism>
<evidence type="ECO:0000259" key="1">
    <source>
        <dbReference type="Pfam" id="PF03551"/>
    </source>
</evidence>
<dbReference type="InterPro" id="IPR036388">
    <property type="entry name" value="WH-like_DNA-bd_sf"/>
</dbReference>
<dbReference type="Pfam" id="PF03551">
    <property type="entry name" value="PadR"/>
    <property type="match status" value="1"/>
</dbReference>
<sequence>MIAIIKRVKELGSNAKIASKEFRDYVEKQETEINRGISSLCILSILMQSEEKELHGYKILKDLTEKTNEMLVIEEGTLYPILRKLDHEKIIDSRKEETGRKRKFYSITDHGKQVFNHLAGFYSKLTEAIAPLFDVKVDLKQDKYFYCPMCTAKFEISSISEELKFCTICGFNIEEELENRGLRNE</sequence>
<dbReference type="InterPro" id="IPR052509">
    <property type="entry name" value="Metal_resp_DNA-bind_regulator"/>
</dbReference>
<dbReference type="EMBL" id="LAZR01002163">
    <property type="protein sequence ID" value="KKN33619.1"/>
    <property type="molecule type" value="Genomic_DNA"/>
</dbReference>
<reference evidence="2" key="1">
    <citation type="journal article" date="2015" name="Nature">
        <title>Complex archaea that bridge the gap between prokaryotes and eukaryotes.</title>
        <authorList>
            <person name="Spang A."/>
            <person name="Saw J.H."/>
            <person name="Jorgensen S.L."/>
            <person name="Zaremba-Niedzwiedzka K."/>
            <person name="Martijn J."/>
            <person name="Lind A.E."/>
            <person name="van Eijk R."/>
            <person name="Schleper C."/>
            <person name="Guy L."/>
            <person name="Ettema T.J."/>
        </authorList>
    </citation>
    <scope>NUCLEOTIDE SEQUENCE</scope>
</reference>
<accession>A0A0F9PTZ0</accession>
<protein>
    <recommendedName>
        <fullName evidence="1">Transcription regulator PadR N-terminal domain-containing protein</fullName>
    </recommendedName>
</protein>
<dbReference type="InterPro" id="IPR036390">
    <property type="entry name" value="WH_DNA-bd_sf"/>
</dbReference>
<dbReference type="PANTHER" id="PTHR33169">
    <property type="entry name" value="PADR-FAMILY TRANSCRIPTIONAL REGULATOR"/>
    <property type="match status" value="1"/>
</dbReference>
<dbReference type="SUPFAM" id="SSF46785">
    <property type="entry name" value="Winged helix' DNA-binding domain"/>
    <property type="match status" value="1"/>
</dbReference>
<proteinExistence type="predicted"/>